<comment type="caution">
    <text evidence="1">The sequence shown here is derived from an EMBL/GenBank/DDBJ whole genome shotgun (WGS) entry which is preliminary data.</text>
</comment>
<accession>A0ABQ1V4S5</accession>
<sequence>MRLFNHTRPPRVRIFDSNGQQILIGTNELVDVIVREGSVHSYTSTSDDGSIGGAFINAEVAR</sequence>
<dbReference type="RefSeq" id="WP_188491959.1">
    <property type="nucleotide sequence ID" value="NZ_BMCS01000003.1"/>
</dbReference>
<organism evidence="1 2">
    <name type="scientific">Williamsia phyllosphaerae</name>
    <dbReference type="NCBI Taxonomy" id="885042"/>
    <lineage>
        <taxon>Bacteria</taxon>
        <taxon>Bacillati</taxon>
        <taxon>Actinomycetota</taxon>
        <taxon>Actinomycetes</taxon>
        <taxon>Mycobacteriales</taxon>
        <taxon>Nocardiaceae</taxon>
        <taxon>Williamsia</taxon>
    </lineage>
</organism>
<keyword evidence="2" id="KW-1185">Reference proteome</keyword>
<proteinExistence type="predicted"/>
<reference evidence="2" key="1">
    <citation type="journal article" date="2019" name="Int. J. Syst. Evol. Microbiol.">
        <title>The Global Catalogue of Microorganisms (GCM) 10K type strain sequencing project: providing services to taxonomists for standard genome sequencing and annotation.</title>
        <authorList>
            <consortium name="The Broad Institute Genomics Platform"/>
            <consortium name="The Broad Institute Genome Sequencing Center for Infectious Disease"/>
            <person name="Wu L."/>
            <person name="Ma J."/>
        </authorList>
    </citation>
    <scope>NUCLEOTIDE SEQUENCE [LARGE SCALE GENOMIC DNA]</scope>
    <source>
        <strain evidence="2">CCM 7855</strain>
    </source>
</reference>
<evidence type="ECO:0000313" key="1">
    <source>
        <dbReference type="EMBL" id="GGF38977.1"/>
    </source>
</evidence>
<evidence type="ECO:0000313" key="2">
    <source>
        <dbReference type="Proteomes" id="UP000632454"/>
    </source>
</evidence>
<protein>
    <submittedName>
        <fullName evidence="1">Uncharacterized protein</fullName>
    </submittedName>
</protein>
<dbReference type="EMBL" id="BMCS01000003">
    <property type="protein sequence ID" value="GGF38977.1"/>
    <property type="molecule type" value="Genomic_DNA"/>
</dbReference>
<gene>
    <name evidence="1" type="ORF">GCM10007298_38340</name>
</gene>
<dbReference type="Proteomes" id="UP000632454">
    <property type="component" value="Unassembled WGS sequence"/>
</dbReference>
<name>A0ABQ1V4S5_9NOCA</name>